<accession>A0ABD0M5B5</accession>
<dbReference type="AlphaFoldDB" id="A0ABD0M5B5"/>
<reference evidence="1 2" key="1">
    <citation type="journal article" date="2023" name="Sci. Data">
        <title>Genome assembly of the Korean intertidal mud-creeper Batillaria attramentaria.</title>
        <authorList>
            <person name="Patra A.K."/>
            <person name="Ho P.T."/>
            <person name="Jun S."/>
            <person name="Lee S.J."/>
            <person name="Kim Y."/>
            <person name="Won Y.J."/>
        </authorList>
    </citation>
    <scope>NUCLEOTIDE SEQUENCE [LARGE SCALE GENOMIC DNA]</scope>
    <source>
        <strain evidence="1">Wonlab-2016</strain>
    </source>
</reference>
<dbReference type="EMBL" id="JACVVK020000006">
    <property type="protein sequence ID" value="KAK7506638.1"/>
    <property type="molecule type" value="Genomic_DNA"/>
</dbReference>
<keyword evidence="2" id="KW-1185">Reference proteome</keyword>
<evidence type="ECO:0000313" key="1">
    <source>
        <dbReference type="EMBL" id="KAK7506638.1"/>
    </source>
</evidence>
<name>A0ABD0M5B5_9CAEN</name>
<sequence>MANRVESTLVHVHAVQNVSSVGGLGSKHGLHNMLIASRWKASHGHYCYSRRPQKRQKYLLCSHFNLLKRKSLKGDRKADEVLEHFKDLPLARIHLQVLDLSQNRMTIHQGGFPRKLYPRSLITFSTIKSQVGLQRQQSRAAVKVAEFLLATLPARHQQNASGLLAVCKNRQIPAHSRKTVFLVCS</sequence>
<organism evidence="1 2">
    <name type="scientific">Batillaria attramentaria</name>
    <dbReference type="NCBI Taxonomy" id="370345"/>
    <lineage>
        <taxon>Eukaryota</taxon>
        <taxon>Metazoa</taxon>
        <taxon>Spiralia</taxon>
        <taxon>Lophotrochozoa</taxon>
        <taxon>Mollusca</taxon>
        <taxon>Gastropoda</taxon>
        <taxon>Caenogastropoda</taxon>
        <taxon>Sorbeoconcha</taxon>
        <taxon>Cerithioidea</taxon>
        <taxon>Batillariidae</taxon>
        <taxon>Batillaria</taxon>
    </lineage>
</organism>
<dbReference type="Proteomes" id="UP001519460">
    <property type="component" value="Unassembled WGS sequence"/>
</dbReference>
<evidence type="ECO:0000313" key="2">
    <source>
        <dbReference type="Proteomes" id="UP001519460"/>
    </source>
</evidence>
<proteinExistence type="predicted"/>
<protein>
    <submittedName>
        <fullName evidence="1">Uncharacterized protein</fullName>
    </submittedName>
</protein>
<gene>
    <name evidence="1" type="ORF">BaRGS_00002113</name>
</gene>
<comment type="caution">
    <text evidence="1">The sequence shown here is derived from an EMBL/GenBank/DDBJ whole genome shotgun (WGS) entry which is preliminary data.</text>
</comment>